<reference evidence="2 3" key="1">
    <citation type="submission" date="2017-01" db="EMBL/GenBank/DDBJ databases">
        <title>Complete genome sequence of esterase-producing bacterium Croceicoccus marinus E4A9.</title>
        <authorList>
            <person name="Wu Y.-H."/>
            <person name="Cheng H."/>
            <person name="Xu L."/>
            <person name="Huo Y.-Y."/>
            <person name="Wang C.-S."/>
            <person name="Xu X.-W."/>
        </authorList>
    </citation>
    <scope>NUCLEOTIDE SEQUENCE [LARGE SCALE GENOMIC DNA]</scope>
    <source>
        <strain evidence="2 3">E4A9</strain>
    </source>
</reference>
<dbReference type="Proteomes" id="UP000195807">
    <property type="component" value="Chromosome"/>
</dbReference>
<feature type="region of interest" description="Disordered" evidence="1">
    <location>
        <begin position="151"/>
        <end position="179"/>
    </location>
</feature>
<dbReference type="Gene3D" id="1.10.260.40">
    <property type="entry name" value="lambda repressor-like DNA-binding domains"/>
    <property type="match status" value="1"/>
</dbReference>
<dbReference type="EMBL" id="CP019602">
    <property type="protein sequence ID" value="ARU16476.1"/>
    <property type="molecule type" value="Genomic_DNA"/>
</dbReference>
<dbReference type="KEGG" id="cman:A9D14_10145"/>
<name>A0A1Z1FCM9_9SPHN</name>
<dbReference type="GO" id="GO:0003677">
    <property type="term" value="F:DNA binding"/>
    <property type="evidence" value="ECO:0007669"/>
    <property type="project" value="InterPro"/>
</dbReference>
<feature type="compositionally biased region" description="Gly residues" evidence="1">
    <location>
        <begin position="154"/>
        <end position="179"/>
    </location>
</feature>
<proteinExistence type="predicted"/>
<dbReference type="OrthoDB" id="7596019at2"/>
<protein>
    <submittedName>
        <fullName evidence="2">Uncharacterized protein</fullName>
    </submittedName>
</protein>
<evidence type="ECO:0000313" key="2">
    <source>
        <dbReference type="EMBL" id="ARU16476.1"/>
    </source>
</evidence>
<accession>A0A1Z1FCM9</accession>
<evidence type="ECO:0000313" key="3">
    <source>
        <dbReference type="Proteomes" id="UP000195807"/>
    </source>
</evidence>
<evidence type="ECO:0000256" key="1">
    <source>
        <dbReference type="SAM" id="MobiDB-lite"/>
    </source>
</evidence>
<dbReference type="AlphaFoldDB" id="A0A1Z1FCM9"/>
<organism evidence="2 3">
    <name type="scientific">Croceicoccus marinus</name>
    <dbReference type="NCBI Taxonomy" id="450378"/>
    <lineage>
        <taxon>Bacteria</taxon>
        <taxon>Pseudomonadati</taxon>
        <taxon>Pseudomonadota</taxon>
        <taxon>Alphaproteobacteria</taxon>
        <taxon>Sphingomonadales</taxon>
        <taxon>Erythrobacteraceae</taxon>
        <taxon>Croceicoccus</taxon>
    </lineage>
</organism>
<sequence length="179" mass="18195">MNTRHEKPVTTERYRAAVARIVAAIRGREGLSDRQLAQRLDCSAGTIRNARMEATSLDPAILIRIEQAFGPGAIDPLLALAQVRCLPLGQGGEGSGAPALAIVEALHGVVEMQAASSEAGRRVTTHELRQILPELRAGRAALDTLIARASGEGAASGEGGPSGEGAASGGGGASEEGGA</sequence>
<dbReference type="InterPro" id="IPR010982">
    <property type="entry name" value="Lambda_DNA-bd_dom_sf"/>
</dbReference>
<gene>
    <name evidence="2" type="ORF">A9D14_10145</name>
</gene>
<keyword evidence="3" id="KW-1185">Reference proteome</keyword>
<dbReference type="RefSeq" id="WP_066845911.1">
    <property type="nucleotide sequence ID" value="NZ_CP019602.1"/>
</dbReference>
<dbReference type="SUPFAM" id="SSF47413">
    <property type="entry name" value="lambda repressor-like DNA-binding domains"/>
    <property type="match status" value="1"/>
</dbReference>